<reference evidence="3 4" key="1">
    <citation type="submission" date="2019-06" db="EMBL/GenBank/DDBJ databases">
        <title>A chromosomal-level reference genome of Carpinus fangiana (Coryloideae, Betulaceae).</title>
        <authorList>
            <person name="Yang X."/>
            <person name="Wang Z."/>
            <person name="Zhang L."/>
            <person name="Hao G."/>
            <person name="Liu J."/>
            <person name="Yang Y."/>
        </authorList>
    </citation>
    <scope>NUCLEOTIDE SEQUENCE [LARGE SCALE GENOMIC DNA]</scope>
    <source>
        <strain evidence="3">Cfa_2016G</strain>
        <tissue evidence="3">Leaf</tissue>
    </source>
</reference>
<keyword evidence="2" id="KW-0234">DNA repair</keyword>
<dbReference type="GO" id="GO:0006307">
    <property type="term" value="P:DNA alkylation repair"/>
    <property type="evidence" value="ECO:0007669"/>
    <property type="project" value="TreeGrafter"/>
</dbReference>
<sequence>MPTAVKPLMFEGEIDAALTYLRSSDPLLTTLIDSYRPPAFKSQCPPFLALAKSILYQLVANAAKSIKSGELRVRGMWRRREREARLVRDGGAQERDGDGVA</sequence>
<evidence type="ECO:0000256" key="1">
    <source>
        <dbReference type="ARBA" id="ARBA00022763"/>
    </source>
</evidence>
<protein>
    <submittedName>
        <fullName evidence="3">Uncharacterized protein</fullName>
    </submittedName>
</protein>
<dbReference type="GO" id="GO:0032993">
    <property type="term" value="C:protein-DNA complex"/>
    <property type="evidence" value="ECO:0007669"/>
    <property type="project" value="TreeGrafter"/>
</dbReference>
<evidence type="ECO:0000256" key="2">
    <source>
        <dbReference type="ARBA" id="ARBA00023204"/>
    </source>
</evidence>
<accession>A0A5N6QDU1</accession>
<dbReference type="EMBL" id="CM017321">
    <property type="protein sequence ID" value="KAE7997295.1"/>
    <property type="molecule type" value="Genomic_DNA"/>
</dbReference>
<gene>
    <name evidence="3" type="ORF">FH972_001941</name>
</gene>
<dbReference type="GO" id="GO:0043916">
    <property type="term" value="F:DNA-7-methylguanine glycosylase activity"/>
    <property type="evidence" value="ECO:0007669"/>
    <property type="project" value="TreeGrafter"/>
</dbReference>
<organism evidence="3 4">
    <name type="scientific">Carpinus fangiana</name>
    <dbReference type="NCBI Taxonomy" id="176857"/>
    <lineage>
        <taxon>Eukaryota</taxon>
        <taxon>Viridiplantae</taxon>
        <taxon>Streptophyta</taxon>
        <taxon>Embryophyta</taxon>
        <taxon>Tracheophyta</taxon>
        <taxon>Spermatophyta</taxon>
        <taxon>Magnoliopsida</taxon>
        <taxon>eudicotyledons</taxon>
        <taxon>Gunneridae</taxon>
        <taxon>Pentapetalae</taxon>
        <taxon>rosids</taxon>
        <taxon>fabids</taxon>
        <taxon>Fagales</taxon>
        <taxon>Betulaceae</taxon>
        <taxon>Carpinus</taxon>
    </lineage>
</organism>
<dbReference type="GO" id="GO:0006285">
    <property type="term" value="P:base-excision repair, AP site formation"/>
    <property type="evidence" value="ECO:0007669"/>
    <property type="project" value="TreeGrafter"/>
</dbReference>
<evidence type="ECO:0000313" key="4">
    <source>
        <dbReference type="Proteomes" id="UP000327013"/>
    </source>
</evidence>
<dbReference type="InterPro" id="IPR051912">
    <property type="entry name" value="Alkylbase_DNA_Glycosylase/TA"/>
</dbReference>
<proteinExistence type="predicted"/>
<dbReference type="GO" id="GO:0005634">
    <property type="term" value="C:nucleus"/>
    <property type="evidence" value="ECO:0007669"/>
    <property type="project" value="TreeGrafter"/>
</dbReference>
<name>A0A5N6QDU1_9ROSI</name>
<dbReference type="AlphaFoldDB" id="A0A5N6QDU1"/>
<dbReference type="Proteomes" id="UP000327013">
    <property type="component" value="Chromosome 1"/>
</dbReference>
<evidence type="ECO:0000313" key="3">
    <source>
        <dbReference type="EMBL" id="KAE7997295.1"/>
    </source>
</evidence>
<dbReference type="PANTHER" id="PTHR43003">
    <property type="entry name" value="DNA-3-METHYLADENINE GLYCOSYLASE"/>
    <property type="match status" value="1"/>
</dbReference>
<keyword evidence="1" id="KW-0227">DNA damage</keyword>
<dbReference type="GO" id="GO:0032131">
    <property type="term" value="F:alkylated DNA binding"/>
    <property type="evidence" value="ECO:0007669"/>
    <property type="project" value="TreeGrafter"/>
</dbReference>
<dbReference type="PANTHER" id="PTHR43003:SF8">
    <property type="entry name" value="HHH-GPD DOMAIN-CONTAINING PROTEIN"/>
    <property type="match status" value="1"/>
</dbReference>
<dbReference type="OrthoDB" id="415889at2759"/>
<keyword evidence="4" id="KW-1185">Reference proteome</keyword>
<dbReference type="GO" id="GO:0008725">
    <property type="term" value="F:DNA-3-methyladenine glycosylase activity"/>
    <property type="evidence" value="ECO:0007669"/>
    <property type="project" value="TreeGrafter"/>
</dbReference>